<comment type="caution">
    <text evidence="1">The sequence shown here is derived from an EMBL/GenBank/DDBJ whole genome shotgun (WGS) entry which is preliminary data.</text>
</comment>
<dbReference type="Proteomes" id="UP001174136">
    <property type="component" value="Unassembled WGS sequence"/>
</dbReference>
<evidence type="ECO:0000313" key="2">
    <source>
        <dbReference type="Proteomes" id="UP001174136"/>
    </source>
</evidence>
<keyword evidence="2" id="KW-1185">Reference proteome</keyword>
<dbReference type="EMBL" id="JAOPHQ010003357">
    <property type="protein sequence ID" value="KAK0143608.1"/>
    <property type="molecule type" value="Genomic_DNA"/>
</dbReference>
<gene>
    <name evidence="1" type="ORF">N1851_018268</name>
</gene>
<proteinExistence type="predicted"/>
<organism evidence="1 2">
    <name type="scientific">Merluccius polli</name>
    <name type="common">Benguela hake</name>
    <name type="synonym">Merluccius cadenati</name>
    <dbReference type="NCBI Taxonomy" id="89951"/>
    <lineage>
        <taxon>Eukaryota</taxon>
        <taxon>Metazoa</taxon>
        <taxon>Chordata</taxon>
        <taxon>Craniata</taxon>
        <taxon>Vertebrata</taxon>
        <taxon>Euteleostomi</taxon>
        <taxon>Actinopterygii</taxon>
        <taxon>Neopterygii</taxon>
        <taxon>Teleostei</taxon>
        <taxon>Neoteleostei</taxon>
        <taxon>Acanthomorphata</taxon>
        <taxon>Zeiogadaria</taxon>
        <taxon>Gadariae</taxon>
        <taxon>Gadiformes</taxon>
        <taxon>Gadoidei</taxon>
        <taxon>Merlucciidae</taxon>
        <taxon>Merluccius</taxon>
    </lineage>
</organism>
<reference evidence="1" key="1">
    <citation type="journal article" date="2023" name="Front. Mar. Sci.">
        <title>A new Merluccius polli reference genome to investigate the effects of global change in West African waters.</title>
        <authorList>
            <person name="Mateo J.L."/>
            <person name="Blanco-Fernandez C."/>
            <person name="Garcia-Vazquez E."/>
            <person name="Machado-Schiaffino G."/>
        </authorList>
    </citation>
    <scope>NUCLEOTIDE SEQUENCE</scope>
    <source>
        <strain evidence="1">C29</strain>
        <tissue evidence="1">Fin</tissue>
    </source>
</reference>
<name>A0AA47MNF9_MERPO</name>
<sequence>MVVNHQTINQVIEINALCSESASVEDNLNLVSLCPVRALRTYGTHVRTPSYSSVMEETNGVTQFSKHRLSHWVVDTISQAYDSQGLPAPGNLVAHSTRSMATSWAALRGVSVAHFYRVNVAAATPLSTAVLSAARGT</sequence>
<dbReference type="PANTHER" id="PTHR35617:SF3">
    <property type="entry name" value="CORE-BINDING (CB) DOMAIN-CONTAINING PROTEIN"/>
    <property type="match status" value="1"/>
</dbReference>
<evidence type="ECO:0000313" key="1">
    <source>
        <dbReference type="EMBL" id="KAK0143608.1"/>
    </source>
</evidence>
<dbReference type="AlphaFoldDB" id="A0AA47MNF9"/>
<dbReference type="PANTHER" id="PTHR35617">
    <property type="entry name" value="PHAGE_INTEGRASE DOMAIN-CONTAINING PROTEIN"/>
    <property type="match status" value="1"/>
</dbReference>
<accession>A0AA47MNF9</accession>
<protein>
    <submittedName>
        <fullName evidence="1">Uncharacterized protein</fullName>
    </submittedName>
</protein>